<protein>
    <submittedName>
        <fullName evidence="2">Prevent-host-death protein</fullName>
    </submittedName>
</protein>
<name>A0ABS5M5W3_9MICO</name>
<evidence type="ECO:0000256" key="1">
    <source>
        <dbReference type="ARBA" id="ARBA00009981"/>
    </source>
</evidence>
<dbReference type="SUPFAM" id="SSF143120">
    <property type="entry name" value="YefM-like"/>
    <property type="match status" value="1"/>
</dbReference>
<reference evidence="2 3" key="1">
    <citation type="submission" date="2021-02" db="EMBL/GenBank/DDBJ databases">
        <title>Draft genome and description of Leucobacter sp nov strain Marseille-Q4368.</title>
        <authorList>
            <person name="Boxberger M."/>
            <person name="La Scola B."/>
        </authorList>
    </citation>
    <scope>NUCLEOTIDE SEQUENCE [LARGE SCALE GENOMIC DNA]</scope>
    <source>
        <strain evidence="2 3">Marseille-Q4368</strain>
    </source>
</reference>
<proteinExistence type="inferred from homology"/>
<evidence type="ECO:0000313" key="3">
    <source>
        <dbReference type="Proteomes" id="UP000811492"/>
    </source>
</evidence>
<comment type="similarity">
    <text evidence="1">Belongs to the phD/YefM antitoxin family.</text>
</comment>
<dbReference type="EMBL" id="JAFEVO010000001">
    <property type="protein sequence ID" value="MBS3182403.1"/>
    <property type="molecule type" value="Genomic_DNA"/>
</dbReference>
<dbReference type="InterPro" id="IPR036165">
    <property type="entry name" value="YefM-like_sf"/>
</dbReference>
<gene>
    <name evidence="2" type="ORF">JSQ98_09390</name>
</gene>
<comment type="caution">
    <text evidence="2">The sequence shown here is derived from an EMBL/GenBank/DDBJ whole genome shotgun (WGS) entry which is preliminary data.</text>
</comment>
<sequence length="152" mass="16426">MTVTTTRTEFQSSELSRNSAEVFAAAESHAVTVTRRNAEPLVLMSERDSRAHRTLFEFAATLIAVTTDDRGTLAERMSDRFPWMLALSQVDQAACAAELVAAARASFATEQPHLVAAALTSWKETAEAVAAGLGVQPMEWFDEDIPVGLPSA</sequence>
<accession>A0ABS5M5W3</accession>
<keyword evidence="3" id="KW-1185">Reference proteome</keyword>
<dbReference type="RefSeq" id="WP_211649422.1">
    <property type="nucleotide sequence ID" value="NZ_JAFEVO010000001.1"/>
</dbReference>
<dbReference type="Proteomes" id="UP000811492">
    <property type="component" value="Unassembled WGS sequence"/>
</dbReference>
<evidence type="ECO:0000313" key="2">
    <source>
        <dbReference type="EMBL" id="MBS3182403.1"/>
    </source>
</evidence>
<organism evidence="2 3">
    <name type="scientific">Leucobacter manosquensis</name>
    <dbReference type="NCBI Taxonomy" id="2810611"/>
    <lineage>
        <taxon>Bacteria</taxon>
        <taxon>Bacillati</taxon>
        <taxon>Actinomycetota</taxon>
        <taxon>Actinomycetes</taxon>
        <taxon>Micrococcales</taxon>
        <taxon>Microbacteriaceae</taxon>
        <taxon>Leucobacter</taxon>
    </lineage>
</organism>